<sequence>MRTTIDLPAELMQAAKIAAVERGISLKDLFTKALAHEIGATMRGRKGGRVGFPLIGAPDAEPQVDVTNADIAAAFEAEDIEKYAQ</sequence>
<organism evidence="1 2">
    <name type="scientific">Nocardia albiluteola</name>
    <dbReference type="NCBI Taxonomy" id="2842303"/>
    <lineage>
        <taxon>Bacteria</taxon>
        <taxon>Bacillati</taxon>
        <taxon>Actinomycetota</taxon>
        <taxon>Actinomycetes</taxon>
        <taxon>Mycobacteriales</taxon>
        <taxon>Nocardiaceae</taxon>
        <taxon>Nocardia</taxon>
    </lineage>
</organism>
<protein>
    <recommendedName>
        <fullName evidence="3">Antitoxin</fullName>
    </recommendedName>
</protein>
<dbReference type="EMBL" id="JAHKNI010000002">
    <property type="protein sequence ID" value="MBU3061089.1"/>
    <property type="molecule type" value="Genomic_DNA"/>
</dbReference>
<dbReference type="RefSeq" id="WP_215916021.1">
    <property type="nucleotide sequence ID" value="NZ_JAHKNI010000002.1"/>
</dbReference>
<accession>A0ABS6ASS9</accession>
<keyword evidence="2" id="KW-1185">Reference proteome</keyword>
<comment type="caution">
    <text evidence="1">The sequence shown here is derived from an EMBL/GenBank/DDBJ whole genome shotgun (WGS) entry which is preliminary data.</text>
</comment>
<gene>
    <name evidence="1" type="ORF">KO481_06085</name>
</gene>
<name>A0ABS6ASS9_9NOCA</name>
<evidence type="ECO:0000313" key="2">
    <source>
        <dbReference type="Proteomes" id="UP000733379"/>
    </source>
</evidence>
<proteinExistence type="predicted"/>
<evidence type="ECO:0000313" key="1">
    <source>
        <dbReference type="EMBL" id="MBU3061089.1"/>
    </source>
</evidence>
<reference evidence="1 2" key="1">
    <citation type="submission" date="2021-06" db="EMBL/GenBank/DDBJ databases">
        <title>Actinomycetes sequencing.</title>
        <authorList>
            <person name="Shan Q."/>
        </authorList>
    </citation>
    <scope>NUCLEOTIDE SEQUENCE [LARGE SCALE GENOMIC DNA]</scope>
    <source>
        <strain evidence="1 2">NEAU-G5</strain>
    </source>
</reference>
<dbReference type="Proteomes" id="UP000733379">
    <property type="component" value="Unassembled WGS sequence"/>
</dbReference>
<evidence type="ECO:0008006" key="3">
    <source>
        <dbReference type="Google" id="ProtNLM"/>
    </source>
</evidence>